<protein>
    <submittedName>
        <fullName evidence="1">Uncharacterized protein</fullName>
    </submittedName>
</protein>
<evidence type="ECO:0000313" key="1">
    <source>
        <dbReference type="EMBL" id="KAL2043031.1"/>
    </source>
</evidence>
<sequence>MELSHFLIFHALPQQGRKSQKTLSIKINALMNLKAFLHAHRADPPSSFHAFLSSPAMHIPFSTLSILIALTASTHASFADEIHGPFSYATRSFTASYNGTSAGLNIATYTQPNCTDPQPYEWNVTYGVALPVSVSGIILSRNLTSEEQLDVSVYAENNMSDACSFYLASVNGSTTSNDAPAQSGYCYNTMDGYGDPSTCLKLWHH</sequence>
<accession>A0ABR4AC35</accession>
<dbReference type="Proteomes" id="UP001590950">
    <property type="component" value="Unassembled WGS sequence"/>
</dbReference>
<dbReference type="EMBL" id="JBEFKJ010000012">
    <property type="protein sequence ID" value="KAL2043031.1"/>
    <property type="molecule type" value="Genomic_DNA"/>
</dbReference>
<reference evidence="1 2" key="1">
    <citation type="submission" date="2024-09" db="EMBL/GenBank/DDBJ databases">
        <title>Rethinking Asexuality: The Enigmatic Case of Functional Sexual Genes in Lepraria (Stereocaulaceae).</title>
        <authorList>
            <person name="Doellman M."/>
            <person name="Sun Y."/>
            <person name="Barcenas-Pena A."/>
            <person name="Lumbsch H.T."/>
            <person name="Grewe F."/>
        </authorList>
    </citation>
    <scope>NUCLEOTIDE SEQUENCE [LARGE SCALE GENOMIC DNA]</scope>
    <source>
        <strain evidence="1 2">Mercado 3170</strain>
    </source>
</reference>
<keyword evidence="2" id="KW-1185">Reference proteome</keyword>
<evidence type="ECO:0000313" key="2">
    <source>
        <dbReference type="Proteomes" id="UP001590950"/>
    </source>
</evidence>
<proteinExistence type="predicted"/>
<gene>
    <name evidence="1" type="ORF">N7G274_004090</name>
</gene>
<organism evidence="1 2">
    <name type="scientific">Stereocaulon virgatum</name>
    <dbReference type="NCBI Taxonomy" id="373712"/>
    <lineage>
        <taxon>Eukaryota</taxon>
        <taxon>Fungi</taxon>
        <taxon>Dikarya</taxon>
        <taxon>Ascomycota</taxon>
        <taxon>Pezizomycotina</taxon>
        <taxon>Lecanoromycetes</taxon>
        <taxon>OSLEUM clade</taxon>
        <taxon>Lecanoromycetidae</taxon>
        <taxon>Lecanorales</taxon>
        <taxon>Lecanorineae</taxon>
        <taxon>Stereocaulaceae</taxon>
        <taxon>Stereocaulon</taxon>
    </lineage>
</organism>
<name>A0ABR4AC35_9LECA</name>
<comment type="caution">
    <text evidence="1">The sequence shown here is derived from an EMBL/GenBank/DDBJ whole genome shotgun (WGS) entry which is preliminary data.</text>
</comment>